<dbReference type="Proteomes" id="UP000472272">
    <property type="component" value="Chromosome 6"/>
</dbReference>
<proteinExistence type="predicted"/>
<dbReference type="InterPro" id="IPR050350">
    <property type="entry name" value="Compl-Cell_Adhes-Reg"/>
</dbReference>
<dbReference type="GeneTree" id="ENSGT00940000154640"/>
<evidence type="ECO:0000313" key="11">
    <source>
        <dbReference type="Proteomes" id="UP000472272"/>
    </source>
</evidence>
<dbReference type="OrthoDB" id="8961654at2759"/>
<dbReference type="PANTHER" id="PTHR19325">
    <property type="entry name" value="COMPLEMENT COMPONENT-RELATED SUSHI DOMAIN-CONTAINING"/>
    <property type="match status" value="1"/>
</dbReference>
<dbReference type="FunFam" id="2.10.70.10:FF:000014">
    <property type="entry name" value="Membrane cofactor protein"/>
    <property type="match status" value="1"/>
</dbReference>
<dbReference type="SUPFAM" id="SSF57535">
    <property type="entry name" value="Complement control module/SCR domain"/>
    <property type="match status" value="4"/>
</dbReference>
<dbReference type="Ensembl" id="ENSPMRT00000009300.1">
    <property type="protein sequence ID" value="ENSPMRP00000008705.1"/>
    <property type="gene ID" value="ENSPMRG00000005871.1"/>
</dbReference>
<organism evidence="10 11">
    <name type="scientific">Podarcis muralis</name>
    <name type="common">Wall lizard</name>
    <name type="synonym">Lacerta muralis</name>
    <dbReference type="NCBI Taxonomy" id="64176"/>
    <lineage>
        <taxon>Eukaryota</taxon>
        <taxon>Metazoa</taxon>
        <taxon>Chordata</taxon>
        <taxon>Craniata</taxon>
        <taxon>Vertebrata</taxon>
        <taxon>Euteleostomi</taxon>
        <taxon>Lepidosauria</taxon>
        <taxon>Squamata</taxon>
        <taxon>Bifurcata</taxon>
        <taxon>Unidentata</taxon>
        <taxon>Episquamata</taxon>
        <taxon>Laterata</taxon>
        <taxon>Lacertibaenia</taxon>
        <taxon>Lacertidae</taxon>
        <taxon>Podarcis</taxon>
    </lineage>
</organism>
<feature type="chain" id="PRO_5025430377" evidence="8">
    <location>
        <begin position="29"/>
        <end position="316"/>
    </location>
</feature>
<evidence type="ECO:0000256" key="5">
    <source>
        <dbReference type="ARBA" id="ARBA00023180"/>
    </source>
</evidence>
<reference evidence="10" key="3">
    <citation type="submission" date="2025-09" db="UniProtKB">
        <authorList>
            <consortium name="Ensembl"/>
        </authorList>
    </citation>
    <scope>IDENTIFICATION</scope>
</reference>
<keyword evidence="7" id="KW-1133">Transmembrane helix</keyword>
<evidence type="ECO:0000256" key="3">
    <source>
        <dbReference type="ARBA" id="ARBA00022737"/>
    </source>
</evidence>
<keyword evidence="7" id="KW-0472">Membrane</keyword>
<reference evidence="10 11" key="1">
    <citation type="journal article" date="2019" name="Proc. Natl. Acad. Sci. U.S.A.">
        <title>Regulatory changes in pterin and carotenoid genes underlie balanced color polymorphisms in the wall lizard.</title>
        <authorList>
            <person name="Andrade P."/>
            <person name="Pinho C."/>
            <person name="Perez I de Lanuza G."/>
            <person name="Afonso S."/>
            <person name="Brejcha J."/>
            <person name="Rubin C.J."/>
            <person name="Wallerman O."/>
            <person name="Pereira P."/>
            <person name="Sabatino S.J."/>
            <person name="Bellati A."/>
            <person name="Pellitteri-Rosa D."/>
            <person name="Bosakova Z."/>
            <person name="Bunikis I."/>
            <person name="Carretero M.A."/>
            <person name="Feiner N."/>
            <person name="Marsik P."/>
            <person name="Pauperio F."/>
            <person name="Salvi D."/>
            <person name="Soler L."/>
            <person name="While G.M."/>
            <person name="Uller T."/>
            <person name="Font E."/>
            <person name="Andersson L."/>
            <person name="Carneiro M."/>
        </authorList>
    </citation>
    <scope>NUCLEOTIDE SEQUENCE</scope>
</reference>
<feature type="signal peptide" evidence="8">
    <location>
        <begin position="1"/>
        <end position="28"/>
    </location>
</feature>
<evidence type="ECO:0000256" key="7">
    <source>
        <dbReference type="SAM" id="Phobius"/>
    </source>
</evidence>
<dbReference type="PANTHER" id="PTHR19325:SF551">
    <property type="entry name" value="ZONA PELLUCIDA SPERM-BINDING PROTEIN 3 RECEPTOR"/>
    <property type="match status" value="1"/>
</dbReference>
<keyword evidence="1 6" id="KW-0768">Sushi</keyword>
<keyword evidence="3" id="KW-0677">Repeat</keyword>
<name>A0A670IA06_PODMU</name>
<dbReference type="CDD" id="cd00033">
    <property type="entry name" value="CCP"/>
    <property type="match status" value="3"/>
</dbReference>
<evidence type="ECO:0000256" key="4">
    <source>
        <dbReference type="ARBA" id="ARBA00023157"/>
    </source>
</evidence>
<keyword evidence="2 8" id="KW-0732">Signal</keyword>
<comment type="caution">
    <text evidence="6">Lacks conserved residue(s) required for the propagation of feature annotation.</text>
</comment>
<dbReference type="PROSITE" id="PS50923">
    <property type="entry name" value="SUSHI"/>
    <property type="match status" value="3"/>
</dbReference>
<feature type="transmembrane region" description="Helical" evidence="7">
    <location>
        <begin position="285"/>
        <end position="304"/>
    </location>
</feature>
<dbReference type="InterPro" id="IPR000436">
    <property type="entry name" value="Sushi_SCR_CCP_dom"/>
</dbReference>
<feature type="disulfide bond" evidence="6">
    <location>
        <begin position="129"/>
        <end position="156"/>
    </location>
</feature>
<gene>
    <name evidence="10" type="primary">LOC114599342</name>
</gene>
<reference evidence="10" key="2">
    <citation type="submission" date="2025-08" db="UniProtKB">
        <authorList>
            <consortium name="Ensembl"/>
        </authorList>
    </citation>
    <scope>IDENTIFICATION</scope>
</reference>
<dbReference type="Pfam" id="PF00084">
    <property type="entry name" value="Sushi"/>
    <property type="match status" value="4"/>
</dbReference>
<accession>A0A670IA06</accession>
<feature type="domain" description="Sushi" evidence="9">
    <location>
        <begin position="219"/>
        <end position="286"/>
    </location>
</feature>
<dbReference type="KEGG" id="pmua:114599342"/>
<evidence type="ECO:0000256" key="8">
    <source>
        <dbReference type="SAM" id="SignalP"/>
    </source>
</evidence>
<evidence type="ECO:0000256" key="6">
    <source>
        <dbReference type="PROSITE-ProRule" id="PRU00302"/>
    </source>
</evidence>
<dbReference type="InterPro" id="IPR035976">
    <property type="entry name" value="Sushi/SCR/CCP_sf"/>
</dbReference>
<dbReference type="OMA" id="NTIRFEC"/>
<feature type="disulfide bond" evidence="6">
    <location>
        <begin position="36"/>
        <end position="79"/>
    </location>
</feature>
<evidence type="ECO:0000259" key="9">
    <source>
        <dbReference type="PROSITE" id="PS50923"/>
    </source>
</evidence>
<dbReference type="RefSeq" id="XP_028590271.1">
    <property type="nucleotide sequence ID" value="XM_028734438.1"/>
</dbReference>
<keyword evidence="11" id="KW-1185">Reference proteome</keyword>
<keyword evidence="5" id="KW-0325">Glycoprotein</keyword>
<sequence length="316" mass="34845">MQRPSWGLLRALWLTGISILLLPQWSLPQDGVRFFCRTPPNISNGSHNGTGASFYALGTVITYTCHDNFSLIGAHSISCGMDGDTKGVWKGKLPKCKVVKCKDPVVEHGLILSGFGHSYTYGNTIRFECKTGYFLMGNYLIKCGANSSWYPALPSCKEIDPGLCGAPLIPSGTVRPLRHQYKIGTSVVVACNKQYSFPDETMEMNVACQGYNSWYPPVQACFFRTSPDIYYLSIRNARIIRGKKTSYEPGDTVTIRCSAGYTLAGPSEIRYIGGKQWSPKLPSCYLSFVFVLLIAACLLIFLWLPAQSVYTALCSG</sequence>
<evidence type="ECO:0000313" key="10">
    <source>
        <dbReference type="Ensembl" id="ENSPMRP00000008705.1"/>
    </source>
</evidence>
<dbReference type="Gene3D" id="2.10.70.10">
    <property type="entry name" value="Complement Module, domain 1"/>
    <property type="match status" value="4"/>
</dbReference>
<evidence type="ECO:0000256" key="1">
    <source>
        <dbReference type="ARBA" id="ARBA00022659"/>
    </source>
</evidence>
<keyword evidence="4 6" id="KW-1015">Disulfide bond</keyword>
<feature type="disulfide bond" evidence="6">
    <location>
        <begin position="257"/>
        <end position="284"/>
    </location>
</feature>
<feature type="domain" description="Sushi" evidence="9">
    <location>
        <begin position="34"/>
        <end position="98"/>
    </location>
</feature>
<dbReference type="SMART" id="SM00032">
    <property type="entry name" value="CCP"/>
    <property type="match status" value="4"/>
</dbReference>
<feature type="domain" description="Sushi" evidence="9">
    <location>
        <begin position="99"/>
        <end position="158"/>
    </location>
</feature>
<dbReference type="AlphaFoldDB" id="A0A670IA06"/>
<dbReference type="GeneID" id="114599342"/>
<keyword evidence="7" id="KW-0812">Transmembrane</keyword>
<evidence type="ECO:0000256" key="2">
    <source>
        <dbReference type="ARBA" id="ARBA00022729"/>
    </source>
</evidence>
<protein>
    <submittedName>
        <fullName evidence="10">Zona pellucida sperm-binding protein 3 receptor-like</fullName>
    </submittedName>
</protein>